<dbReference type="EMBL" id="MU971382">
    <property type="protein sequence ID" value="KAK9236696.1"/>
    <property type="molecule type" value="Genomic_DNA"/>
</dbReference>
<evidence type="ECO:0000313" key="1">
    <source>
        <dbReference type="EMBL" id="KAK9236696.1"/>
    </source>
</evidence>
<protein>
    <submittedName>
        <fullName evidence="1">Uncharacterized protein</fullName>
    </submittedName>
</protein>
<dbReference type="Proteomes" id="UP001433508">
    <property type="component" value="Unassembled WGS sequence"/>
</dbReference>
<accession>A0ACC3SYG9</accession>
<comment type="caution">
    <text evidence="1">The sequence shown here is derived from an EMBL/GenBank/DDBJ whole genome shotgun (WGS) entry which is preliminary data.</text>
</comment>
<keyword evidence="2" id="KW-1185">Reference proteome</keyword>
<proteinExistence type="predicted"/>
<organism evidence="1 2">
    <name type="scientific">Lipomyces kononenkoae</name>
    <name type="common">Yeast</name>
    <dbReference type="NCBI Taxonomy" id="34357"/>
    <lineage>
        <taxon>Eukaryota</taxon>
        <taxon>Fungi</taxon>
        <taxon>Dikarya</taxon>
        <taxon>Ascomycota</taxon>
        <taxon>Saccharomycotina</taxon>
        <taxon>Lipomycetes</taxon>
        <taxon>Lipomycetales</taxon>
        <taxon>Lipomycetaceae</taxon>
        <taxon>Lipomyces</taxon>
    </lineage>
</organism>
<reference evidence="2" key="1">
    <citation type="journal article" date="2024" name="Front. Bioeng. Biotechnol.">
        <title>Genome-scale model development and genomic sequencing of the oleaginous clade Lipomyces.</title>
        <authorList>
            <person name="Czajka J.J."/>
            <person name="Han Y."/>
            <person name="Kim J."/>
            <person name="Mondo S.J."/>
            <person name="Hofstad B.A."/>
            <person name="Robles A."/>
            <person name="Haridas S."/>
            <person name="Riley R."/>
            <person name="LaButti K."/>
            <person name="Pangilinan J."/>
            <person name="Andreopoulos W."/>
            <person name="Lipzen A."/>
            <person name="Yan J."/>
            <person name="Wang M."/>
            <person name="Ng V."/>
            <person name="Grigoriev I.V."/>
            <person name="Spatafora J.W."/>
            <person name="Magnuson J.K."/>
            <person name="Baker S.E."/>
            <person name="Pomraning K.R."/>
        </authorList>
    </citation>
    <scope>NUCLEOTIDE SEQUENCE [LARGE SCALE GENOMIC DNA]</scope>
    <source>
        <strain evidence="2">CBS 7786</strain>
    </source>
</reference>
<evidence type="ECO:0000313" key="2">
    <source>
        <dbReference type="Proteomes" id="UP001433508"/>
    </source>
</evidence>
<gene>
    <name evidence="1" type="ORF">V1525DRAFT_197763</name>
</gene>
<sequence>MCRGLACTGFPDDAGFIFRDENEVAQRNSERARRGPGENRMPPISFKIVPLHVSTDVPDLHLQQLYPWLNDCALDEVPRPLQRGLETLAVDRFFVNWTLHPCNDGVSPGHMHDLPMLYLSAPPKSILWLAVRAMAFADMRHLRSEDIPFPTKALRYYGAALSLLRRIAVDEQRLDDDRVLLALLLVDNFESMYLGRTEPLGPHSDAVRHILRARGDKQFFDRSGFSLWRAAHHRLQARQVMLREGPYPEQIVWLSKLDINSIPFHISVDVQQMNTFAAAAKNLTLDGEIAGPISSEKVEQARQLAQAIQDLISSIESWTAAVTDVWRPKTIDPPYISDTDDSSKFSIPHFTCPRVLSYHDIWLAYMWNFHAASQIILRESLVDVINYITSRQMQEPGLEDMERIQGEQDAVNRLSSILIRSFPQLLGFTHKNTSGPYLPAQGKMAGRYFSLFSMCVVQRARSTPPEHKQSASEVIEWINSTHGLG</sequence>
<name>A0ACC3SYG9_LIPKO</name>